<proteinExistence type="predicted"/>
<organism evidence="1 2">
    <name type="scientific">Elioraea tepida</name>
    <dbReference type="NCBI Taxonomy" id="2843330"/>
    <lineage>
        <taxon>Bacteria</taxon>
        <taxon>Pseudomonadati</taxon>
        <taxon>Pseudomonadota</taxon>
        <taxon>Alphaproteobacteria</taxon>
        <taxon>Acetobacterales</taxon>
        <taxon>Elioraeaceae</taxon>
        <taxon>Elioraea</taxon>
    </lineage>
</organism>
<sequence length="162" mass="17407">MKPHPRCYDPLLARISAAAQHVLAVENRPGHDGAIMPHGPAASDHALGLIRAMIAAAKSDGRITDAERERLLDRIGCAEFDPDVMDWISREFRAPLDLEAVAAGAAGSRRRAVELYIASVEAVDLDQEAEFAWLEALAAKLGLEPELVAAIHHKLGVPARPG</sequence>
<protein>
    <submittedName>
        <fullName evidence="1">Tellurite resistance TerB family protein</fullName>
    </submittedName>
</protein>
<dbReference type="AlphaFoldDB" id="A0A975U0K4"/>
<dbReference type="Pfam" id="PF04391">
    <property type="entry name" value="DUF533"/>
    <property type="match status" value="1"/>
</dbReference>
<dbReference type="InterPro" id="IPR007486">
    <property type="entry name" value="YebE"/>
</dbReference>
<evidence type="ECO:0000313" key="1">
    <source>
        <dbReference type="EMBL" id="QXM23548.1"/>
    </source>
</evidence>
<dbReference type="Proteomes" id="UP000694001">
    <property type="component" value="Chromosome"/>
</dbReference>
<dbReference type="RefSeq" id="WP_218284412.1">
    <property type="nucleotide sequence ID" value="NZ_CP076448.1"/>
</dbReference>
<reference evidence="1" key="1">
    <citation type="submission" date="2021-06" db="EMBL/GenBank/DDBJ databases">
        <title>Elioraea tepida, sp. nov., a moderately thermophilic aerobic anoxygenic phototrophic bacterium isolated from an alkaline siliceous hot spring mat community in Yellowstone National Park, WY, USA.</title>
        <authorList>
            <person name="Saini M.K."/>
            <person name="Yoshida S."/>
            <person name="Sebastian A."/>
            <person name="Hirose S."/>
            <person name="Hara E."/>
            <person name="Tamaki H."/>
            <person name="Soulier N.T."/>
            <person name="Albert I."/>
            <person name="Hanada S."/>
            <person name="Bryant D.A."/>
            <person name="Tank M."/>
        </authorList>
    </citation>
    <scope>NUCLEOTIDE SEQUENCE</scope>
    <source>
        <strain evidence="1">MS-P2</strain>
    </source>
</reference>
<keyword evidence="2" id="KW-1185">Reference proteome</keyword>
<gene>
    <name evidence="1" type="ORF">KO353_09425</name>
</gene>
<dbReference type="CDD" id="cd07178">
    <property type="entry name" value="terB_like_YebE"/>
    <property type="match status" value="1"/>
</dbReference>
<dbReference type="KEGG" id="elio:KO353_09425"/>
<name>A0A975U0K4_9PROT</name>
<accession>A0A975U0K4</accession>
<evidence type="ECO:0000313" key="2">
    <source>
        <dbReference type="Proteomes" id="UP000694001"/>
    </source>
</evidence>
<dbReference type="EMBL" id="CP076448">
    <property type="protein sequence ID" value="QXM23548.1"/>
    <property type="molecule type" value="Genomic_DNA"/>
</dbReference>